<dbReference type="PANTHER" id="PTHR11439:SF483">
    <property type="entry name" value="PEPTIDE SYNTHASE GLIP-LIKE, PUTATIVE (AFU_ORTHOLOGUE AFUA_3G12920)-RELATED"/>
    <property type="match status" value="1"/>
</dbReference>
<dbReference type="CDD" id="cd09272">
    <property type="entry name" value="RNase_HI_RT_Ty1"/>
    <property type="match status" value="1"/>
</dbReference>
<proteinExistence type="predicted"/>
<dbReference type="InParanoid" id="A0A1X7TNA5"/>
<dbReference type="EnsemblMetazoa" id="Aqu2.1.16148_001">
    <property type="protein sequence ID" value="Aqu2.1.16148_001"/>
    <property type="gene ID" value="Aqu2.1.16148"/>
</dbReference>
<organism evidence="1">
    <name type="scientific">Amphimedon queenslandica</name>
    <name type="common">Sponge</name>
    <dbReference type="NCBI Taxonomy" id="400682"/>
    <lineage>
        <taxon>Eukaryota</taxon>
        <taxon>Metazoa</taxon>
        <taxon>Porifera</taxon>
        <taxon>Demospongiae</taxon>
        <taxon>Heteroscleromorpha</taxon>
        <taxon>Haplosclerida</taxon>
        <taxon>Niphatidae</taxon>
        <taxon>Amphimedon</taxon>
    </lineage>
</organism>
<dbReference type="AlphaFoldDB" id="A0A1X7TNA5"/>
<name>A0A1X7TNA5_AMPQE</name>
<accession>A0A1X7TNA5</accession>
<reference evidence="1" key="1">
    <citation type="submission" date="2017-05" db="UniProtKB">
        <authorList>
            <consortium name="EnsemblMetazoa"/>
        </authorList>
    </citation>
    <scope>IDENTIFICATION</scope>
</reference>
<dbReference type="STRING" id="400682.A0A1X7TNA5"/>
<dbReference type="eggNOG" id="KOG0017">
    <property type="taxonomic scope" value="Eukaryota"/>
</dbReference>
<sequence>MAVLVFLTLNGLDLDDLKLISGYLFQAGGTAVSWRSRKQSCVALSTPEGEYIALSQAAIWLRQLNIDLQPLKKQSEATTLFEDNQAATCLARNPQFHGRSKHIDIRHHFIREHINN</sequence>
<dbReference type="OMA" id="GIMWITR"/>
<protein>
    <recommendedName>
        <fullName evidence="2">Reverse transcriptase Ty1/copia-type domain-containing protein</fullName>
    </recommendedName>
</protein>
<dbReference type="PANTHER" id="PTHR11439">
    <property type="entry name" value="GAG-POL-RELATED RETROTRANSPOSON"/>
    <property type="match status" value="1"/>
</dbReference>
<evidence type="ECO:0008006" key="2">
    <source>
        <dbReference type="Google" id="ProtNLM"/>
    </source>
</evidence>
<evidence type="ECO:0000313" key="1">
    <source>
        <dbReference type="EnsemblMetazoa" id="Aqu2.1.16148_001"/>
    </source>
</evidence>